<dbReference type="NCBIfam" id="TIGR04056">
    <property type="entry name" value="OMP_RagA_SusC"/>
    <property type="match status" value="1"/>
</dbReference>
<accession>A0A1T5EYG2</accession>
<dbReference type="InterPro" id="IPR023997">
    <property type="entry name" value="TonB-dep_OMP_SusC/RagA_CS"/>
</dbReference>
<keyword evidence="4" id="KW-1134">Transmembrane beta strand</keyword>
<keyword evidence="1 4" id="KW-0813">Transport</keyword>
<reference evidence="7" key="1">
    <citation type="submission" date="2017-02" db="EMBL/GenBank/DDBJ databases">
        <authorList>
            <person name="Varghese N."/>
            <person name="Submissions S."/>
        </authorList>
    </citation>
    <scope>NUCLEOTIDE SEQUENCE [LARGE SCALE GENOMIC DNA]</scope>
    <source>
        <strain evidence="7">DSM 24091</strain>
    </source>
</reference>
<evidence type="ECO:0000313" key="6">
    <source>
        <dbReference type="EMBL" id="SKB88975.1"/>
    </source>
</evidence>
<dbReference type="SUPFAM" id="SSF56935">
    <property type="entry name" value="Porins"/>
    <property type="match status" value="1"/>
</dbReference>
<dbReference type="Pfam" id="PF13715">
    <property type="entry name" value="CarbopepD_reg_2"/>
    <property type="match status" value="1"/>
</dbReference>
<dbReference type="Pfam" id="PF07660">
    <property type="entry name" value="STN"/>
    <property type="match status" value="1"/>
</dbReference>
<evidence type="ECO:0000256" key="2">
    <source>
        <dbReference type="ARBA" id="ARBA00023136"/>
    </source>
</evidence>
<dbReference type="InterPro" id="IPR037066">
    <property type="entry name" value="Plug_dom_sf"/>
</dbReference>
<name>A0A1T5EYG2_9SPHI</name>
<evidence type="ECO:0000256" key="4">
    <source>
        <dbReference type="PROSITE-ProRule" id="PRU01360"/>
    </source>
</evidence>
<dbReference type="InterPro" id="IPR039426">
    <property type="entry name" value="TonB-dep_rcpt-like"/>
</dbReference>
<gene>
    <name evidence="6" type="ORF">SAMN05660841_02890</name>
</gene>
<keyword evidence="4" id="KW-0812">Transmembrane</keyword>
<keyword evidence="3 4" id="KW-0998">Cell outer membrane</keyword>
<dbReference type="Gene3D" id="2.170.130.10">
    <property type="entry name" value="TonB-dependent receptor, plug domain"/>
    <property type="match status" value="1"/>
</dbReference>
<keyword evidence="7" id="KW-1185">Reference proteome</keyword>
<protein>
    <submittedName>
        <fullName evidence="6">TonB-linked outer membrane protein, SusC/RagA family</fullName>
    </submittedName>
</protein>
<dbReference type="STRING" id="1513896.SAMN05660841_02890"/>
<dbReference type="SUPFAM" id="SSF49464">
    <property type="entry name" value="Carboxypeptidase regulatory domain-like"/>
    <property type="match status" value="1"/>
</dbReference>
<dbReference type="Gene3D" id="3.55.50.30">
    <property type="match status" value="1"/>
</dbReference>
<dbReference type="FunFam" id="2.170.130.10:FF:000003">
    <property type="entry name" value="SusC/RagA family TonB-linked outer membrane protein"/>
    <property type="match status" value="1"/>
</dbReference>
<organism evidence="6 7">
    <name type="scientific">Sphingobacterium nematocida</name>
    <dbReference type="NCBI Taxonomy" id="1513896"/>
    <lineage>
        <taxon>Bacteria</taxon>
        <taxon>Pseudomonadati</taxon>
        <taxon>Bacteroidota</taxon>
        <taxon>Sphingobacteriia</taxon>
        <taxon>Sphingobacteriales</taxon>
        <taxon>Sphingobacteriaceae</taxon>
        <taxon>Sphingobacterium</taxon>
    </lineage>
</organism>
<dbReference type="GO" id="GO:0009279">
    <property type="term" value="C:cell outer membrane"/>
    <property type="evidence" value="ECO:0007669"/>
    <property type="project" value="UniProtKB-SubCell"/>
</dbReference>
<dbReference type="PROSITE" id="PS52016">
    <property type="entry name" value="TONB_DEPENDENT_REC_3"/>
    <property type="match status" value="1"/>
</dbReference>
<comment type="similarity">
    <text evidence="4">Belongs to the TonB-dependent receptor family.</text>
</comment>
<evidence type="ECO:0000256" key="3">
    <source>
        <dbReference type="ARBA" id="ARBA00023237"/>
    </source>
</evidence>
<sequence length="1128" mass="127245">MKNRFKNRSRQVLKYALLVLSMFLFGFWAQANAQLITLKHSNARIEKVLEQITGQYKIHFLYKDDLLSRLKPVSIEVREMNIDQVLHELFRTTGITYTRRNNNITLQRSERLDNRQDKIKITGLVTDSAGVAITGASVALKSNPAIGTATDRNGRFVMEVQPNAVLVVSYMGFASQDVSVTGERDYKIVLQPDAAGLEEVIVVGFGKQKKESVVSSIATVSGEALRAPTRSLSNNLAGQVPGLIAVQRSGMPGYDDAEFWIRGTSSFAGGTSPLVLVDGIPRSLNNIDPDEIETFSLLKDAAATAVYGAEGANGVILITSKRGKVQKTEISYRGEYSYSNPTRVPSVASSFDYMRLYNEALRNDGQEPMFSDALMDLYRTNADPDLYPSSNWYDLLLKDHTYNTRHNLNFRGGGDRMRFFVNAGFFGEDGLFISSKNYDNNSKFHRYNLRSNIDMDVTATTTLRVDLAGQYGKVNRPFFDQTNIFERFSRIPPHLFPALYSDGRLAAHPSQDLNKVNPYNQLTEYGYRKEWRSSIQSRVDIEQKLNFLTQGLRAKGTVSYDSYGEFQMYRTQTPETFVATGRDADGNLIYQRKTNKSAMGEPIETNSAEKKIYLEASINYDRVFADKHDVSAMVLTYQKERQLHSQALAYRKQAYVGRVTYSFNRIYSMEANFGITGSEQFAEGYRFGFFPAVGVAYNLTNEPFFPEDLKRYVSNVKLRASVGRTGNDDTGSDANRFLYRGQFAGYSTYPIGIGTSGATNSLAGLTETRFEAPMLGWEIEDKRNYGVDLGLFNSKLQITADYFDNLRTNILLQRRTIVNVAGYMSSPWQNFGKVQNRGVDGSITFNQKLGSDFSVQLRGNFTFARNKIIEYDEVKQLYPWMERTGKRLNAIDDVYIAERLFNDGDFNIYTNEDGKIAYQLKDGIAPSEQMSNPKPGDIKYKDLNGDGIVNTFDRVKDAAMPTVPEIIYGFGTSFKYKGAFLSVFFQGAANASANLNNQSNAMMPFHWGVLESNVRTEVLESRWDAQNPNQDVFFPRIQIANMTNTNTANTWWVRDASFIRLKNVEFGYNFDVKRLNLIGIRSIRLYAMGQNVALWDKVKMYDPELGNSAGGTKYPIPSIWTGGLELSF</sequence>
<dbReference type="AlphaFoldDB" id="A0A1T5EYG2"/>
<dbReference type="Pfam" id="PF07715">
    <property type="entry name" value="Plug"/>
    <property type="match status" value="1"/>
</dbReference>
<comment type="subcellular location">
    <subcellularLocation>
        <location evidence="4">Cell outer membrane</location>
        <topology evidence="4">Multi-pass membrane protein</topology>
    </subcellularLocation>
</comment>
<dbReference type="SMART" id="SM00965">
    <property type="entry name" value="STN"/>
    <property type="match status" value="1"/>
</dbReference>
<dbReference type="InterPro" id="IPR011662">
    <property type="entry name" value="Secretin/TonB_short_N"/>
</dbReference>
<evidence type="ECO:0000259" key="5">
    <source>
        <dbReference type="SMART" id="SM00965"/>
    </source>
</evidence>
<dbReference type="InterPro" id="IPR023996">
    <property type="entry name" value="TonB-dep_OMP_SusC/RagA"/>
</dbReference>
<feature type="domain" description="Secretin/TonB short N-terminal" evidence="5">
    <location>
        <begin position="58"/>
        <end position="109"/>
    </location>
</feature>
<dbReference type="InterPro" id="IPR008969">
    <property type="entry name" value="CarboxyPept-like_regulatory"/>
</dbReference>
<keyword evidence="2 4" id="KW-0472">Membrane</keyword>
<dbReference type="Proteomes" id="UP000190150">
    <property type="component" value="Unassembled WGS sequence"/>
</dbReference>
<dbReference type="NCBIfam" id="TIGR04057">
    <property type="entry name" value="SusC_RagA_signa"/>
    <property type="match status" value="1"/>
</dbReference>
<evidence type="ECO:0000256" key="1">
    <source>
        <dbReference type="ARBA" id="ARBA00022448"/>
    </source>
</evidence>
<dbReference type="InterPro" id="IPR012910">
    <property type="entry name" value="Plug_dom"/>
</dbReference>
<dbReference type="EMBL" id="FUZF01000013">
    <property type="protein sequence ID" value="SKB88975.1"/>
    <property type="molecule type" value="Genomic_DNA"/>
</dbReference>
<evidence type="ECO:0000313" key="7">
    <source>
        <dbReference type="Proteomes" id="UP000190150"/>
    </source>
</evidence>
<dbReference type="Gene3D" id="2.60.40.1120">
    <property type="entry name" value="Carboxypeptidase-like, regulatory domain"/>
    <property type="match status" value="1"/>
</dbReference>
<proteinExistence type="inferred from homology"/>